<dbReference type="InterPro" id="IPR003593">
    <property type="entry name" value="AAA+_ATPase"/>
</dbReference>
<keyword evidence="4" id="KW-1003">Cell membrane</keyword>
<dbReference type="Pfam" id="PF08352">
    <property type="entry name" value="oligo_HPY"/>
    <property type="match status" value="1"/>
</dbReference>
<dbReference type="InterPro" id="IPR050388">
    <property type="entry name" value="ABC_Ni/Peptide_Import"/>
</dbReference>
<dbReference type="KEGG" id="mlut:JET14_20080"/>
<dbReference type="SMART" id="SM00382">
    <property type="entry name" value="AAA"/>
    <property type="match status" value="1"/>
</dbReference>
<keyword evidence="3" id="KW-0813">Transport</keyword>
<accession>A0A7T7KLA9</accession>
<dbReference type="CDD" id="cd03257">
    <property type="entry name" value="ABC_NikE_OppD_transporters"/>
    <property type="match status" value="1"/>
</dbReference>
<dbReference type="InterPro" id="IPR017871">
    <property type="entry name" value="ABC_transporter-like_CS"/>
</dbReference>
<comment type="subcellular location">
    <subcellularLocation>
        <location evidence="1">Cell inner membrane</location>
        <topology evidence="1">Peripheral membrane protein</topology>
    </subcellularLocation>
</comment>
<evidence type="ECO:0000256" key="3">
    <source>
        <dbReference type="ARBA" id="ARBA00022448"/>
    </source>
</evidence>
<proteinExistence type="inferred from homology"/>
<dbReference type="PANTHER" id="PTHR43297">
    <property type="entry name" value="OLIGOPEPTIDE TRANSPORT ATP-BINDING PROTEIN APPD"/>
    <property type="match status" value="1"/>
</dbReference>
<dbReference type="AlphaFoldDB" id="A0A7T7KLA9"/>
<evidence type="ECO:0000256" key="1">
    <source>
        <dbReference type="ARBA" id="ARBA00004417"/>
    </source>
</evidence>
<protein>
    <submittedName>
        <fullName evidence="9">ABC transporter ATP-binding protein</fullName>
    </submittedName>
</protein>
<dbReference type="NCBIfam" id="TIGR01727">
    <property type="entry name" value="oligo_HPY"/>
    <property type="match status" value="1"/>
</dbReference>
<dbReference type="GO" id="GO:0005886">
    <property type="term" value="C:plasma membrane"/>
    <property type="evidence" value="ECO:0007669"/>
    <property type="project" value="UniProtKB-SubCell"/>
</dbReference>
<reference evidence="9 10" key="1">
    <citation type="submission" date="2020-12" db="EMBL/GenBank/DDBJ databases">
        <authorList>
            <person name="Zheng R.K."/>
            <person name="Sun C.M."/>
        </authorList>
    </citation>
    <scope>NUCLEOTIDE SEQUENCE [LARGE SCALE GENOMIC DNA]</scope>
    <source>
        <strain evidence="9 10">ZRK001</strain>
    </source>
</reference>
<dbReference type="EMBL" id="CP066786">
    <property type="protein sequence ID" value="QQM30515.1"/>
    <property type="molecule type" value="Genomic_DNA"/>
</dbReference>
<evidence type="ECO:0000259" key="8">
    <source>
        <dbReference type="PROSITE" id="PS50893"/>
    </source>
</evidence>
<evidence type="ECO:0000256" key="5">
    <source>
        <dbReference type="ARBA" id="ARBA00022741"/>
    </source>
</evidence>
<evidence type="ECO:0000313" key="10">
    <source>
        <dbReference type="Proteomes" id="UP000596083"/>
    </source>
</evidence>
<evidence type="ECO:0000313" key="9">
    <source>
        <dbReference type="EMBL" id="QQM30515.1"/>
    </source>
</evidence>
<dbReference type="PANTHER" id="PTHR43297:SF2">
    <property type="entry name" value="DIPEPTIDE TRANSPORT ATP-BINDING PROTEIN DPPD"/>
    <property type="match status" value="1"/>
</dbReference>
<keyword evidence="7" id="KW-0472">Membrane</keyword>
<dbReference type="GO" id="GO:0055085">
    <property type="term" value="P:transmembrane transport"/>
    <property type="evidence" value="ECO:0007669"/>
    <property type="project" value="UniProtKB-ARBA"/>
</dbReference>
<dbReference type="FunFam" id="3.40.50.300:FF:000016">
    <property type="entry name" value="Oligopeptide ABC transporter ATP-binding component"/>
    <property type="match status" value="1"/>
</dbReference>
<dbReference type="PROSITE" id="PS00211">
    <property type="entry name" value="ABC_TRANSPORTER_1"/>
    <property type="match status" value="1"/>
</dbReference>
<dbReference type="GO" id="GO:0015833">
    <property type="term" value="P:peptide transport"/>
    <property type="evidence" value="ECO:0007669"/>
    <property type="project" value="InterPro"/>
</dbReference>
<organism evidence="9 10">
    <name type="scientific">Martelella lutilitoris</name>
    <dbReference type="NCBI Taxonomy" id="2583532"/>
    <lineage>
        <taxon>Bacteria</taxon>
        <taxon>Pseudomonadati</taxon>
        <taxon>Pseudomonadota</taxon>
        <taxon>Alphaproteobacteria</taxon>
        <taxon>Hyphomicrobiales</taxon>
        <taxon>Aurantimonadaceae</taxon>
        <taxon>Martelella</taxon>
    </lineage>
</organism>
<sequence>MAESRKAPTLEVSGLEISVGPYSVVDGVDLDIGKGEIVALVGESGSGKSLTALSLLGLLGGRVAQTGGAIRLNGAALDTADDIAMRKLRGTAVSMIFQEPVASLNPLMSVGAQVAESLVVHGRAGERDAYRQAVAMLADVGIPEPEKRAKQFPSSLSGGMCQRVMIASALIARPDLLVADEPTTALDVTVQAQILQLMRRLRDETGTSILIITHDMGVVASVADRVCVMYGGRIVEQADVETLFAGPRHPYTKLLLTTIPKITDEPKRELFSISGTVPDISAFPQGCRFRTRCPLAADICARTPPLAFPSEGETGRKVACWRHEETGTLI</sequence>
<evidence type="ECO:0000256" key="2">
    <source>
        <dbReference type="ARBA" id="ARBA00005417"/>
    </source>
</evidence>
<comment type="similarity">
    <text evidence="2">Belongs to the ABC transporter superfamily.</text>
</comment>
<feature type="domain" description="ABC transporter" evidence="8">
    <location>
        <begin position="10"/>
        <end position="256"/>
    </location>
</feature>
<keyword evidence="5" id="KW-0547">Nucleotide-binding</keyword>
<dbReference type="InterPro" id="IPR013563">
    <property type="entry name" value="Oligopep_ABC_C"/>
</dbReference>
<dbReference type="Pfam" id="PF00005">
    <property type="entry name" value="ABC_tran"/>
    <property type="match status" value="1"/>
</dbReference>
<name>A0A7T7KLA9_9HYPH</name>
<evidence type="ECO:0000256" key="6">
    <source>
        <dbReference type="ARBA" id="ARBA00022840"/>
    </source>
</evidence>
<dbReference type="GO" id="GO:0016887">
    <property type="term" value="F:ATP hydrolysis activity"/>
    <property type="evidence" value="ECO:0007669"/>
    <property type="project" value="InterPro"/>
</dbReference>
<evidence type="ECO:0000256" key="4">
    <source>
        <dbReference type="ARBA" id="ARBA00022475"/>
    </source>
</evidence>
<dbReference type="Proteomes" id="UP000596083">
    <property type="component" value="Chromosome"/>
</dbReference>
<dbReference type="InterPro" id="IPR027417">
    <property type="entry name" value="P-loop_NTPase"/>
</dbReference>
<dbReference type="GO" id="GO:0005524">
    <property type="term" value="F:ATP binding"/>
    <property type="evidence" value="ECO:0007669"/>
    <property type="project" value="UniProtKB-KW"/>
</dbReference>
<dbReference type="InterPro" id="IPR003439">
    <property type="entry name" value="ABC_transporter-like_ATP-bd"/>
</dbReference>
<keyword evidence="6 9" id="KW-0067">ATP-binding</keyword>
<dbReference type="SUPFAM" id="SSF52540">
    <property type="entry name" value="P-loop containing nucleoside triphosphate hydrolases"/>
    <property type="match status" value="1"/>
</dbReference>
<evidence type="ECO:0000256" key="7">
    <source>
        <dbReference type="ARBA" id="ARBA00023136"/>
    </source>
</evidence>
<dbReference type="RefSeq" id="WP_200335964.1">
    <property type="nucleotide sequence ID" value="NZ_CP066786.1"/>
</dbReference>
<dbReference type="PROSITE" id="PS50893">
    <property type="entry name" value="ABC_TRANSPORTER_2"/>
    <property type="match status" value="1"/>
</dbReference>
<dbReference type="Gene3D" id="3.40.50.300">
    <property type="entry name" value="P-loop containing nucleotide triphosphate hydrolases"/>
    <property type="match status" value="1"/>
</dbReference>
<gene>
    <name evidence="9" type="ORF">JET14_20080</name>
</gene>